<dbReference type="AlphaFoldDB" id="A0A645J2N7"/>
<dbReference type="EMBL" id="VSSQ01130123">
    <property type="protein sequence ID" value="MPN57948.1"/>
    <property type="molecule type" value="Genomic_DNA"/>
</dbReference>
<protein>
    <submittedName>
        <fullName evidence="1">Uncharacterized protein</fullName>
    </submittedName>
</protein>
<organism evidence="1">
    <name type="scientific">bioreactor metagenome</name>
    <dbReference type="NCBI Taxonomy" id="1076179"/>
    <lineage>
        <taxon>unclassified sequences</taxon>
        <taxon>metagenomes</taxon>
        <taxon>ecological metagenomes</taxon>
    </lineage>
</organism>
<accession>A0A645J2N7</accession>
<reference evidence="1" key="1">
    <citation type="submission" date="2019-08" db="EMBL/GenBank/DDBJ databases">
        <authorList>
            <person name="Kucharzyk K."/>
            <person name="Murdoch R.W."/>
            <person name="Higgins S."/>
            <person name="Loffler F."/>
        </authorList>
    </citation>
    <scope>NUCLEOTIDE SEQUENCE</scope>
</reference>
<name>A0A645J2N7_9ZZZZ</name>
<comment type="caution">
    <text evidence="1">The sequence shown here is derived from an EMBL/GenBank/DDBJ whole genome shotgun (WGS) entry which is preliminary data.</text>
</comment>
<gene>
    <name evidence="1" type="ORF">SDC9_205644</name>
</gene>
<sequence length="114" mass="13560">MSQEDKVLEYDEDDSLRFIRENLPEEMQDEFSDDEISYIVDLFYDFYEERGYFDEDADEDLEIDFDKDEGELLEYIGKNARKNKEIIGKDYTDEQIEAIVAGELGYCDTLNLFD</sequence>
<evidence type="ECO:0000313" key="1">
    <source>
        <dbReference type="EMBL" id="MPN57948.1"/>
    </source>
</evidence>
<proteinExistence type="predicted"/>